<evidence type="ECO:0000313" key="21">
    <source>
        <dbReference type="EMBL" id="AOT68518.1"/>
    </source>
</evidence>
<dbReference type="KEGG" id="gfe:Gferi_02260"/>
<dbReference type="GO" id="GO:0005524">
    <property type="term" value="F:ATP binding"/>
    <property type="evidence" value="ECO:0007669"/>
    <property type="project" value="UniProtKB-KW"/>
</dbReference>
<keyword evidence="14" id="KW-1208">Phospholipid metabolism</keyword>
<dbReference type="PANTHER" id="PTHR34299:SF1">
    <property type="entry name" value="DIACYLGLYCEROL KINASE"/>
    <property type="match status" value="1"/>
</dbReference>
<dbReference type="GO" id="GO:0005886">
    <property type="term" value="C:plasma membrane"/>
    <property type="evidence" value="ECO:0007669"/>
    <property type="project" value="UniProtKB-SubCell"/>
</dbReference>
<dbReference type="Gene3D" id="1.10.287.3610">
    <property type="match status" value="1"/>
</dbReference>
<evidence type="ECO:0000313" key="22">
    <source>
        <dbReference type="Proteomes" id="UP000095743"/>
    </source>
</evidence>
<feature type="transmembrane region" description="Helical" evidence="19">
    <location>
        <begin position="210"/>
        <end position="228"/>
    </location>
</feature>
<evidence type="ECO:0000256" key="19">
    <source>
        <dbReference type="SAM" id="Phobius"/>
    </source>
</evidence>
<evidence type="ECO:0000256" key="9">
    <source>
        <dbReference type="ARBA" id="ARBA00022840"/>
    </source>
</evidence>
<feature type="transmembrane region" description="Helical" evidence="19">
    <location>
        <begin position="132"/>
        <end position="153"/>
    </location>
</feature>
<feature type="transmembrane region" description="Helical" evidence="19">
    <location>
        <begin position="52"/>
        <end position="71"/>
    </location>
</feature>
<dbReference type="SUPFAM" id="SSF48317">
    <property type="entry name" value="Acid phosphatase/Vanadium-dependent haloperoxidase"/>
    <property type="match status" value="1"/>
</dbReference>
<dbReference type="OrthoDB" id="9789934at2"/>
<comment type="subcellular location">
    <subcellularLocation>
        <location evidence="1">Cell membrane</location>
        <topology evidence="1">Multi-pass membrane protein</topology>
    </subcellularLocation>
</comment>
<evidence type="ECO:0000256" key="11">
    <source>
        <dbReference type="ARBA" id="ARBA00023098"/>
    </source>
</evidence>
<keyword evidence="8 21" id="KW-0418">Kinase</keyword>
<feature type="transmembrane region" description="Helical" evidence="19">
    <location>
        <begin position="174"/>
        <end position="198"/>
    </location>
</feature>
<evidence type="ECO:0000256" key="13">
    <source>
        <dbReference type="ARBA" id="ARBA00023209"/>
    </source>
</evidence>
<comment type="similarity">
    <text evidence="2">Belongs to the bacterial diacylglycerol kinase family.</text>
</comment>
<dbReference type="STRING" id="1424294.Gferi_02260"/>
<evidence type="ECO:0000256" key="15">
    <source>
        <dbReference type="PIRSR" id="PIRSR600829-1"/>
    </source>
</evidence>
<keyword evidence="18" id="KW-0479">Metal-binding</keyword>
<organism evidence="21 22">
    <name type="scientific">Geosporobacter ferrireducens</name>
    <dbReference type="NCBI Taxonomy" id="1424294"/>
    <lineage>
        <taxon>Bacteria</taxon>
        <taxon>Bacillati</taxon>
        <taxon>Bacillota</taxon>
        <taxon>Clostridia</taxon>
        <taxon>Peptostreptococcales</taxon>
        <taxon>Thermotaleaceae</taxon>
        <taxon>Geosporobacter</taxon>
    </lineage>
</organism>
<evidence type="ECO:0000256" key="18">
    <source>
        <dbReference type="PIRSR" id="PIRSR600829-4"/>
    </source>
</evidence>
<dbReference type="GO" id="GO:0046872">
    <property type="term" value="F:metal ion binding"/>
    <property type="evidence" value="ECO:0007669"/>
    <property type="project" value="UniProtKB-KW"/>
</dbReference>
<keyword evidence="5" id="KW-0808">Transferase</keyword>
<dbReference type="EMBL" id="CP017269">
    <property type="protein sequence ID" value="AOT68518.1"/>
    <property type="molecule type" value="Genomic_DNA"/>
</dbReference>
<feature type="transmembrane region" description="Helical" evidence="19">
    <location>
        <begin position="92"/>
        <end position="112"/>
    </location>
</feature>
<keyword evidence="9 17" id="KW-0067">ATP-binding</keyword>
<dbReference type="GO" id="GO:0008654">
    <property type="term" value="P:phospholipid biosynthetic process"/>
    <property type="evidence" value="ECO:0007669"/>
    <property type="project" value="UniProtKB-KW"/>
</dbReference>
<name>A0A1D8GC87_9FIRM</name>
<dbReference type="GO" id="GO:0016301">
    <property type="term" value="F:kinase activity"/>
    <property type="evidence" value="ECO:0007669"/>
    <property type="project" value="UniProtKB-KW"/>
</dbReference>
<evidence type="ECO:0000256" key="1">
    <source>
        <dbReference type="ARBA" id="ARBA00004651"/>
    </source>
</evidence>
<evidence type="ECO:0000259" key="20">
    <source>
        <dbReference type="SMART" id="SM00014"/>
    </source>
</evidence>
<dbReference type="AlphaFoldDB" id="A0A1D8GC87"/>
<evidence type="ECO:0000256" key="14">
    <source>
        <dbReference type="ARBA" id="ARBA00023264"/>
    </source>
</evidence>
<evidence type="ECO:0000256" key="10">
    <source>
        <dbReference type="ARBA" id="ARBA00022989"/>
    </source>
</evidence>
<gene>
    <name evidence="21" type="ORF">Gferi_02260</name>
</gene>
<keyword evidence="11" id="KW-0443">Lipid metabolism</keyword>
<evidence type="ECO:0000256" key="5">
    <source>
        <dbReference type="ARBA" id="ARBA00022679"/>
    </source>
</evidence>
<dbReference type="Gene3D" id="1.20.144.10">
    <property type="entry name" value="Phosphatidic acid phosphatase type 2/haloperoxidase"/>
    <property type="match status" value="1"/>
</dbReference>
<dbReference type="CDD" id="cd03383">
    <property type="entry name" value="PAP2_diacylglycerolkinase"/>
    <property type="match status" value="1"/>
</dbReference>
<evidence type="ECO:0000256" key="8">
    <source>
        <dbReference type="ARBA" id="ARBA00022777"/>
    </source>
</evidence>
<dbReference type="InterPro" id="IPR000829">
    <property type="entry name" value="DAGK"/>
</dbReference>
<keyword evidence="4" id="KW-0444">Lipid biosynthesis</keyword>
<keyword evidence="13" id="KW-0594">Phospholipid biosynthesis</keyword>
<evidence type="ECO:0000256" key="6">
    <source>
        <dbReference type="ARBA" id="ARBA00022692"/>
    </source>
</evidence>
<keyword evidence="6 19" id="KW-0812">Transmembrane</keyword>
<evidence type="ECO:0000256" key="3">
    <source>
        <dbReference type="ARBA" id="ARBA00022475"/>
    </source>
</evidence>
<protein>
    <submittedName>
        <fullName evidence="21">Diacylglycerol kinase</fullName>
    </submittedName>
</protein>
<dbReference type="RefSeq" id="WP_069974094.1">
    <property type="nucleotide sequence ID" value="NZ_CP017269.1"/>
</dbReference>
<evidence type="ECO:0000256" key="7">
    <source>
        <dbReference type="ARBA" id="ARBA00022741"/>
    </source>
</evidence>
<evidence type="ECO:0000256" key="2">
    <source>
        <dbReference type="ARBA" id="ARBA00005967"/>
    </source>
</evidence>
<keyword evidence="12 19" id="KW-0472">Membrane</keyword>
<evidence type="ECO:0000256" key="4">
    <source>
        <dbReference type="ARBA" id="ARBA00022516"/>
    </source>
</evidence>
<dbReference type="InterPro" id="IPR036945">
    <property type="entry name" value="DAGK_sf"/>
</dbReference>
<dbReference type="SMART" id="SM00014">
    <property type="entry name" value="acidPPc"/>
    <property type="match status" value="1"/>
</dbReference>
<dbReference type="Proteomes" id="UP000095743">
    <property type="component" value="Chromosome"/>
</dbReference>
<accession>A0A1D8GC87</accession>
<keyword evidence="22" id="KW-1185">Reference proteome</keyword>
<dbReference type="CDD" id="cd14266">
    <property type="entry name" value="UDPK_IM_PAP2_like"/>
    <property type="match status" value="1"/>
</dbReference>
<dbReference type="InterPro" id="IPR036938">
    <property type="entry name" value="PAP2/HPO_sf"/>
</dbReference>
<evidence type="ECO:0000256" key="12">
    <source>
        <dbReference type="ARBA" id="ARBA00023136"/>
    </source>
</evidence>
<sequence>MKVRKLLDSFNFAIDGILYTLKTQRNMRIHFTSAILVLFFSLFFNISKLEMLILFFTISLVIIAEMINTSIEATIDLITNQYHELAKIAKNVAAGAVFIAALNAVIVAYIIFFNKLDQVTEIVLHKVRHVPMHITFISFIIVALIVICLKAFLGGGTPFRGGMPSGHTALAFSILTSVAWISENTFIITLCFLMAFLVAESRIETKIHSLFQVIVGAILGVFITLMIFQMIQ</sequence>
<keyword evidence="18" id="KW-0460">Magnesium</keyword>
<keyword evidence="10 19" id="KW-1133">Transmembrane helix</keyword>
<comment type="cofactor">
    <cofactor evidence="18">
        <name>Mg(2+)</name>
        <dbReference type="ChEBI" id="CHEBI:18420"/>
    </cofactor>
    <text evidence="18">Mn(2+), Zn(2+), Cd(2+) and Co(2+) support activity to lesser extents.</text>
</comment>
<proteinExistence type="inferred from homology"/>
<evidence type="ECO:0000256" key="16">
    <source>
        <dbReference type="PIRSR" id="PIRSR600829-2"/>
    </source>
</evidence>
<dbReference type="Pfam" id="PF01219">
    <property type="entry name" value="DAGK_prokar"/>
    <property type="match status" value="1"/>
</dbReference>
<keyword evidence="3" id="KW-1003">Cell membrane</keyword>
<evidence type="ECO:0000256" key="17">
    <source>
        <dbReference type="PIRSR" id="PIRSR600829-3"/>
    </source>
</evidence>
<dbReference type="InterPro" id="IPR000326">
    <property type="entry name" value="PAP2/HPO"/>
</dbReference>
<feature type="binding site" evidence="18">
    <location>
        <position position="72"/>
    </location>
    <ligand>
        <name>a divalent metal cation</name>
        <dbReference type="ChEBI" id="CHEBI:60240"/>
    </ligand>
</feature>
<feature type="binding site" evidence="17">
    <location>
        <position position="72"/>
    </location>
    <ligand>
        <name>ATP</name>
        <dbReference type="ChEBI" id="CHEBI:30616"/>
    </ligand>
</feature>
<feature type="binding site" evidence="16">
    <location>
        <position position="65"/>
    </location>
    <ligand>
        <name>substrate</name>
    </ligand>
</feature>
<reference evidence="21 22" key="1">
    <citation type="submission" date="2016-09" db="EMBL/GenBank/DDBJ databases">
        <title>Genomic analysis reveals versatility of anaerobic energy metabolism of Geosporobacter ferrireducens IRF9 of phylum Firmicutes.</title>
        <authorList>
            <person name="Kim S.-J."/>
        </authorList>
    </citation>
    <scope>NUCLEOTIDE SEQUENCE [LARGE SCALE GENOMIC DNA]</scope>
    <source>
        <strain evidence="21 22">IRF9</strain>
    </source>
</reference>
<feature type="domain" description="Phosphatidic acid phosphatase type 2/haloperoxidase" evidence="20">
    <location>
        <begin position="89"/>
        <end position="228"/>
    </location>
</feature>
<feature type="active site" description="Proton acceptor" evidence="15">
    <location>
        <position position="65"/>
    </location>
</feature>
<keyword evidence="7 17" id="KW-0547">Nucleotide-binding</keyword>
<dbReference type="PANTHER" id="PTHR34299">
    <property type="entry name" value="DIACYLGLYCEROL KINASE"/>
    <property type="match status" value="1"/>
</dbReference>
<feature type="transmembrane region" description="Helical" evidence="19">
    <location>
        <begin position="29"/>
        <end position="46"/>
    </location>
</feature>
<dbReference type="Pfam" id="PF01569">
    <property type="entry name" value="PAP2"/>
    <property type="match status" value="1"/>
</dbReference>